<organism evidence="1 2">
    <name type="scientific">Saprolegnia parasitica (strain CBS 223.65)</name>
    <dbReference type="NCBI Taxonomy" id="695850"/>
    <lineage>
        <taxon>Eukaryota</taxon>
        <taxon>Sar</taxon>
        <taxon>Stramenopiles</taxon>
        <taxon>Oomycota</taxon>
        <taxon>Saprolegniomycetes</taxon>
        <taxon>Saprolegniales</taxon>
        <taxon>Saprolegniaceae</taxon>
        <taxon>Saprolegnia</taxon>
    </lineage>
</organism>
<dbReference type="AlphaFoldDB" id="A0A067CUC5"/>
<sequence>MLASSNDKSMAIDVARTALDAFCDPRSNAEARGSMAGSMYELLQRLDAADAQRVAAIIAEETLLHASPTARIELLWLLKRLVQDAAATPEHFVMVCHVFATATGPDEQPIWLALLHEWIEVAAKDTSRDVVLSAAYLIPPVLQLHAVASTASIATASLLHVATKYAYDHQRGTADAITIVPNEAGVLTLRCHVFACRDVLETLPAPSGACDLSAVLTAASALVAFGWALSNDLVAYLDACAKLWPEARKIVTPCFLYVASTRQHPAVLATLLNIPGTNQCTYCSETHPHVLGDCSVLKTDISEKKPLRKGVVVPPTFNCSYCRYHELLEATGHGAPASTRRLLSPKRC</sequence>
<dbReference type="GeneID" id="24125097"/>
<gene>
    <name evidence="1" type="ORF">SPRG_02547</name>
</gene>
<dbReference type="VEuPathDB" id="FungiDB:SPRG_02547"/>
<dbReference type="RefSeq" id="XP_012196508.1">
    <property type="nucleotide sequence ID" value="XM_012341118.1"/>
</dbReference>
<accession>A0A067CUC5</accession>
<evidence type="ECO:0000313" key="1">
    <source>
        <dbReference type="EMBL" id="KDO32855.1"/>
    </source>
</evidence>
<protein>
    <submittedName>
        <fullName evidence="1">Uncharacterized protein</fullName>
    </submittedName>
</protein>
<dbReference type="EMBL" id="KK583194">
    <property type="protein sequence ID" value="KDO32855.1"/>
    <property type="molecule type" value="Genomic_DNA"/>
</dbReference>
<dbReference type="KEGG" id="spar:SPRG_02547"/>
<dbReference type="OrthoDB" id="10451345at2759"/>
<dbReference type="Proteomes" id="UP000030745">
    <property type="component" value="Unassembled WGS sequence"/>
</dbReference>
<keyword evidence="2" id="KW-1185">Reference proteome</keyword>
<name>A0A067CUC5_SAPPC</name>
<evidence type="ECO:0000313" key="2">
    <source>
        <dbReference type="Proteomes" id="UP000030745"/>
    </source>
</evidence>
<proteinExistence type="predicted"/>
<reference evidence="1 2" key="1">
    <citation type="journal article" date="2013" name="PLoS Genet.">
        <title>Distinctive expansion of potential virulence genes in the genome of the oomycete fish pathogen Saprolegnia parasitica.</title>
        <authorList>
            <person name="Jiang R.H."/>
            <person name="de Bruijn I."/>
            <person name="Haas B.J."/>
            <person name="Belmonte R."/>
            <person name="Lobach L."/>
            <person name="Christie J."/>
            <person name="van den Ackerveken G."/>
            <person name="Bottin A."/>
            <person name="Bulone V."/>
            <person name="Diaz-Moreno S.M."/>
            <person name="Dumas B."/>
            <person name="Fan L."/>
            <person name="Gaulin E."/>
            <person name="Govers F."/>
            <person name="Grenville-Briggs L.J."/>
            <person name="Horner N.R."/>
            <person name="Levin J.Z."/>
            <person name="Mammella M."/>
            <person name="Meijer H.J."/>
            <person name="Morris P."/>
            <person name="Nusbaum C."/>
            <person name="Oome S."/>
            <person name="Phillips A.J."/>
            <person name="van Rooyen D."/>
            <person name="Rzeszutek E."/>
            <person name="Saraiva M."/>
            <person name="Secombes C.J."/>
            <person name="Seidl M.F."/>
            <person name="Snel B."/>
            <person name="Stassen J.H."/>
            <person name="Sykes S."/>
            <person name="Tripathy S."/>
            <person name="van den Berg H."/>
            <person name="Vega-Arreguin J.C."/>
            <person name="Wawra S."/>
            <person name="Young S.K."/>
            <person name="Zeng Q."/>
            <person name="Dieguez-Uribeondo J."/>
            <person name="Russ C."/>
            <person name="Tyler B.M."/>
            <person name="van West P."/>
        </authorList>
    </citation>
    <scope>NUCLEOTIDE SEQUENCE [LARGE SCALE GENOMIC DNA]</scope>
    <source>
        <strain evidence="1 2">CBS 223.65</strain>
    </source>
</reference>